<proteinExistence type="predicted"/>
<accession>A0A6J2TP11</accession>
<dbReference type="Gene3D" id="3.40.720.10">
    <property type="entry name" value="Alkaline Phosphatase, subunit A"/>
    <property type="match status" value="1"/>
</dbReference>
<protein>
    <submittedName>
        <fullName evidence="2">Uncharacterized protein LOC115626547</fullName>
    </submittedName>
</protein>
<dbReference type="Pfam" id="PF02995">
    <property type="entry name" value="DUF229"/>
    <property type="match status" value="1"/>
</dbReference>
<keyword evidence="1" id="KW-1185">Reference proteome</keyword>
<dbReference type="AlphaFoldDB" id="A0A6J2TP11"/>
<evidence type="ECO:0000313" key="1">
    <source>
        <dbReference type="Proteomes" id="UP000504634"/>
    </source>
</evidence>
<dbReference type="InterPro" id="IPR017850">
    <property type="entry name" value="Alkaline_phosphatase_core_sf"/>
</dbReference>
<dbReference type="Proteomes" id="UP000504634">
    <property type="component" value="Unplaced"/>
</dbReference>
<dbReference type="OrthoDB" id="413313at2759"/>
<name>A0A6J2TP11_DROLE</name>
<reference evidence="2" key="1">
    <citation type="submission" date="2025-08" db="UniProtKB">
        <authorList>
            <consortium name="RefSeq"/>
        </authorList>
    </citation>
    <scope>IDENTIFICATION</scope>
    <source>
        <strain evidence="2">11010-0011.00</strain>
        <tissue evidence="2">Whole body</tissue>
    </source>
</reference>
<dbReference type="PANTHER" id="PTHR10974">
    <property type="entry name" value="FI08016P-RELATED"/>
    <property type="match status" value="1"/>
</dbReference>
<dbReference type="InterPro" id="IPR004245">
    <property type="entry name" value="DUF229"/>
</dbReference>
<dbReference type="FunFam" id="3.40.720.10:FF:000017">
    <property type="entry name" value="Predicted protein"/>
    <property type="match status" value="1"/>
</dbReference>
<dbReference type="RefSeq" id="XP_030377784.1">
    <property type="nucleotide sequence ID" value="XM_030521924.1"/>
</dbReference>
<sequence>MYVNEGVGRKADPQMMYDKSKNNHYKCTYRSIKRAGEDSGADMNYTLSVDTPFKSEYYVPTDVEGMIVKCETITGQLLQEDAFSFVQSQPEMTQLPLPLKAQRLLQSPLKSLPQPPRKPNVIMLGIDSLSRINFRRTMPNMLRYVQRSGWFEMQGYNKVSDNTFPNLLALLTGYTPERTESEICNLKSVGCLDKLPFMWQLYKKAGYVTAYAEDMSYINTFDDDFFGFLQQPVDHYLRPFYLAIEKNLPIVERFYRYNCIGRRFNVDYIYDYCQQCFEHYKNSTNPLFGLFWTSSVTHDIFEAAQTLEPTLLDYMERFEKIGLFEESIVIFFSDHGMRYGPLRALPQGFLEERLPILFIWLPVWFRQQHPEIVKALRANRNRLSSTFDLHITLQHILQLGEGKPMPLVLPKDCPHCQTLFRPLAENRTCMDAGISDHYCTCDPYETLTLFEARKLPIAQQIIDQINNYLHTKLRQYPCSNLTLNRIKHAEARSKNHQTSDGNLYHFHFFANPKDAEFSATVRYNSAKKKIEGLRVESISRLNRYTDVTECIRDKNGKKFCICLE</sequence>
<dbReference type="PANTHER" id="PTHR10974:SF9">
    <property type="entry name" value="DUF229 DOMAIN CONTAINING PROTEIN-RELATED"/>
    <property type="match status" value="1"/>
</dbReference>
<organism evidence="1 2">
    <name type="scientific">Drosophila lebanonensis</name>
    <name type="common">Fruit fly</name>
    <name type="synonym">Scaptodrosophila lebanonensis</name>
    <dbReference type="NCBI Taxonomy" id="7225"/>
    <lineage>
        <taxon>Eukaryota</taxon>
        <taxon>Metazoa</taxon>
        <taxon>Ecdysozoa</taxon>
        <taxon>Arthropoda</taxon>
        <taxon>Hexapoda</taxon>
        <taxon>Insecta</taxon>
        <taxon>Pterygota</taxon>
        <taxon>Neoptera</taxon>
        <taxon>Endopterygota</taxon>
        <taxon>Diptera</taxon>
        <taxon>Brachycera</taxon>
        <taxon>Muscomorpha</taxon>
        <taxon>Ephydroidea</taxon>
        <taxon>Drosophilidae</taxon>
        <taxon>Scaptodrosophila</taxon>
    </lineage>
</organism>
<dbReference type="CDD" id="cd16021">
    <property type="entry name" value="ALP_like"/>
    <property type="match status" value="1"/>
</dbReference>
<dbReference type="GeneID" id="115626547"/>
<evidence type="ECO:0000313" key="2">
    <source>
        <dbReference type="RefSeq" id="XP_030377784.1"/>
    </source>
</evidence>
<dbReference type="SUPFAM" id="SSF53649">
    <property type="entry name" value="Alkaline phosphatase-like"/>
    <property type="match status" value="1"/>
</dbReference>
<gene>
    <name evidence="2" type="primary">LOC115626547</name>
</gene>
<dbReference type="GO" id="GO:0005615">
    <property type="term" value="C:extracellular space"/>
    <property type="evidence" value="ECO:0007669"/>
    <property type="project" value="TreeGrafter"/>
</dbReference>